<feature type="domain" description="Heterokaryon incompatibility" evidence="1">
    <location>
        <begin position="225"/>
        <end position="388"/>
    </location>
</feature>
<comment type="caution">
    <text evidence="2">The sequence shown here is derived from an EMBL/GenBank/DDBJ whole genome shotgun (WGS) entry which is preliminary data.</text>
</comment>
<dbReference type="EMBL" id="JASNQZ010000007">
    <property type="protein sequence ID" value="KAL0955318.1"/>
    <property type="molecule type" value="Genomic_DNA"/>
</dbReference>
<dbReference type="Proteomes" id="UP001556367">
    <property type="component" value="Unassembled WGS sequence"/>
</dbReference>
<sequence length="770" mass="86876">MGSHLSVPDQSTKVVTQKQDALVQVSRSCVERVYVELQIPKEFLSVKRIIFRTTSHDQGYSWEQHLHGTYTNSHTWFAGAVITPGGHNRVPRKVIQCNVHASSIFKQHEVVWDADSENPQIRDWVTSIRPGDAVQMIPKAQYPGWINFVKEAEIEVHGVEAEAEAETDAAKGILFGRSRPMPFGRRLDQHSNEIRLILLNAGATDELVSCTLIDVSLSNPQHTPYEALSYCWGDPRRRSDIIVHVPSPNGTSEHSMSVTSSLHSALKRLRPQTGPPRALWVDAICINQNDLSERSGQVSLMRRIYVKAERVVVWLGPGDEASTYSIRTINSIQERFDAMAPADRVNLIQDALTASHDPLMEGSGVDRFIDQWPLFEAPWFRRTWVVQEVLNARSALICCGDETLDWTSILRVNACILRCQLKMNSAYKALMPPIYELLFNSRLEKEDGWFTNVGILDVLIKGLDLDAAEPKDKLFAMLQFGHETADIGSLPPSLAPDYNKSITSIFSDFTRWLIVEHKSLRILSAIQSLYGRTWQETYFTTSARSDEDRPSWSWWYQGHSTWAIGCLGITEDCSYRASAGTQPDISLIQTYDDPSLLVLTGVCIDTIETIQSYPYYTPHEPSGEELHRAYIGIFDPLNFTGKWTHQFGSKHMDSYTTNESPNEKSFHFNAHEDFSKRTGGVECHSECYFRLPDGTKGLCPFSARPGDLIVILHGGNVPYVLRRCGITADNPESAPRYTYIGECYLQGYMNGRAIVEQKEKNASTETFILV</sequence>
<organism evidence="2 3">
    <name type="scientific">Hohenbuehelia grisea</name>
    <dbReference type="NCBI Taxonomy" id="104357"/>
    <lineage>
        <taxon>Eukaryota</taxon>
        <taxon>Fungi</taxon>
        <taxon>Dikarya</taxon>
        <taxon>Basidiomycota</taxon>
        <taxon>Agaricomycotina</taxon>
        <taxon>Agaricomycetes</taxon>
        <taxon>Agaricomycetidae</taxon>
        <taxon>Agaricales</taxon>
        <taxon>Pleurotineae</taxon>
        <taxon>Pleurotaceae</taxon>
        <taxon>Hohenbuehelia</taxon>
    </lineage>
</organism>
<evidence type="ECO:0000313" key="2">
    <source>
        <dbReference type="EMBL" id="KAL0955318.1"/>
    </source>
</evidence>
<evidence type="ECO:0000259" key="1">
    <source>
        <dbReference type="Pfam" id="PF06985"/>
    </source>
</evidence>
<keyword evidence="3" id="KW-1185">Reference proteome</keyword>
<dbReference type="InterPro" id="IPR010730">
    <property type="entry name" value="HET"/>
</dbReference>
<dbReference type="PANTHER" id="PTHR24148">
    <property type="entry name" value="ANKYRIN REPEAT DOMAIN-CONTAINING PROTEIN 39 HOMOLOG-RELATED"/>
    <property type="match status" value="1"/>
</dbReference>
<dbReference type="InterPro" id="IPR052895">
    <property type="entry name" value="HetReg/Transcr_Mod"/>
</dbReference>
<gene>
    <name evidence="2" type="ORF">HGRIS_004203</name>
</gene>
<dbReference type="Pfam" id="PF06985">
    <property type="entry name" value="HET"/>
    <property type="match status" value="1"/>
</dbReference>
<accession>A0ABR3JIS3</accession>
<reference evidence="3" key="1">
    <citation type="submission" date="2024-06" db="EMBL/GenBank/DDBJ databases">
        <title>Multi-omics analyses provide insights into the biosynthesis of the anticancer antibiotic pleurotin in Hohenbuehelia grisea.</title>
        <authorList>
            <person name="Weaver J.A."/>
            <person name="Alberti F."/>
        </authorList>
    </citation>
    <scope>NUCLEOTIDE SEQUENCE [LARGE SCALE GENOMIC DNA]</scope>
    <source>
        <strain evidence="3">T-177</strain>
    </source>
</reference>
<proteinExistence type="predicted"/>
<dbReference type="Pfam" id="PF26639">
    <property type="entry name" value="Het-6_barrel"/>
    <property type="match status" value="1"/>
</dbReference>
<evidence type="ECO:0000313" key="3">
    <source>
        <dbReference type="Proteomes" id="UP001556367"/>
    </source>
</evidence>
<protein>
    <recommendedName>
        <fullName evidence="1">Heterokaryon incompatibility domain-containing protein</fullName>
    </recommendedName>
</protein>
<name>A0ABR3JIS3_9AGAR</name>
<dbReference type="PANTHER" id="PTHR24148:SF73">
    <property type="entry name" value="HET DOMAIN PROTEIN (AFU_ORTHOLOGUE AFUA_8G01020)"/>
    <property type="match status" value="1"/>
</dbReference>